<dbReference type="GO" id="GO:0001664">
    <property type="term" value="F:G protein-coupled receptor binding"/>
    <property type="evidence" value="ECO:0007669"/>
    <property type="project" value="InterPro"/>
</dbReference>
<feature type="binding site" evidence="14">
    <location>
        <begin position="796"/>
        <end position="801"/>
    </location>
    <ligand>
        <name>GTP</name>
        <dbReference type="ChEBI" id="CHEBI:37565"/>
    </ligand>
</feature>
<dbReference type="InterPro" id="IPR001019">
    <property type="entry name" value="Gprotein_alpha_su"/>
</dbReference>
<evidence type="ECO:0000256" key="2">
    <source>
        <dbReference type="ARBA" id="ARBA00011356"/>
    </source>
</evidence>
<dbReference type="InterPro" id="IPR027417">
    <property type="entry name" value="P-loop_NTPase"/>
</dbReference>
<evidence type="ECO:0000256" key="12">
    <source>
        <dbReference type="ARBA" id="ARBA00023224"/>
    </source>
</evidence>
<dbReference type="InterPro" id="IPR002975">
    <property type="entry name" value="Fungi_Gprotein_alpha"/>
</dbReference>
<dbReference type="InterPro" id="IPR018936">
    <property type="entry name" value="PI3/4_kinase_CS"/>
</dbReference>
<dbReference type="GO" id="GO:0032502">
    <property type="term" value="P:developmental process"/>
    <property type="evidence" value="ECO:0007669"/>
    <property type="project" value="UniProtKB-ARBA"/>
</dbReference>
<evidence type="ECO:0000313" key="19">
    <source>
        <dbReference type="Proteomes" id="UP000009131"/>
    </source>
</evidence>
<feature type="binding site" evidence="14">
    <location>
        <position position="1078"/>
    </location>
    <ligand>
        <name>GTP</name>
        <dbReference type="ChEBI" id="CHEBI:37565"/>
    </ligand>
</feature>
<dbReference type="Gene3D" id="3.30.1010.10">
    <property type="entry name" value="Phosphatidylinositol 3-kinase Catalytic Subunit, Chain A, domain 4"/>
    <property type="match status" value="1"/>
</dbReference>
<feature type="domain" description="PI3K/PI4K catalytic" evidence="17">
    <location>
        <begin position="440"/>
        <end position="717"/>
    </location>
</feature>
<dbReference type="PROSITE" id="PS00915">
    <property type="entry name" value="PI3_4_KINASE_1"/>
    <property type="match status" value="1"/>
</dbReference>
<evidence type="ECO:0000256" key="14">
    <source>
        <dbReference type="PIRSR" id="PIRSR601019-1"/>
    </source>
</evidence>
<keyword evidence="19" id="KW-1185">Reference proteome</keyword>
<dbReference type="CDD" id="cd00066">
    <property type="entry name" value="G-alpha"/>
    <property type="match status" value="1"/>
</dbReference>
<keyword evidence="5" id="KW-0519">Myristate</keyword>
<dbReference type="FunFam" id="1.10.400.10:FF:000007">
    <property type="entry name" value="Guanine nucleotide-binding protein subunit alpha"/>
    <property type="match status" value="1"/>
</dbReference>
<feature type="region of interest" description="Disordered" evidence="16">
    <location>
        <begin position="333"/>
        <end position="364"/>
    </location>
</feature>
<keyword evidence="6 15" id="KW-0479">Metal-binding</keyword>
<dbReference type="GO" id="GO:0048015">
    <property type="term" value="P:phosphatidylinositol-mediated signaling"/>
    <property type="evidence" value="ECO:0007669"/>
    <property type="project" value="TreeGrafter"/>
</dbReference>
<feature type="region of interest" description="Disordered" evidence="16">
    <location>
        <begin position="112"/>
        <end position="138"/>
    </location>
</feature>
<dbReference type="InterPro" id="IPR015433">
    <property type="entry name" value="PI3/4_kinase"/>
</dbReference>
<evidence type="ECO:0000256" key="4">
    <source>
        <dbReference type="ARBA" id="ARBA00022679"/>
    </source>
</evidence>
<dbReference type="Pfam" id="PF00454">
    <property type="entry name" value="PI3_PI4_kinase"/>
    <property type="match status" value="1"/>
</dbReference>
<feature type="compositionally biased region" description="Low complexity" evidence="16">
    <location>
        <begin position="342"/>
        <end position="357"/>
    </location>
</feature>
<dbReference type="GO" id="GO:0046854">
    <property type="term" value="P:phosphatidylinositol phosphate biosynthetic process"/>
    <property type="evidence" value="ECO:0007669"/>
    <property type="project" value="InterPro"/>
</dbReference>
<comment type="caution">
    <text evidence="18">The sequence shown here is derived from an EMBL/GenBank/DDBJ whole genome shotgun (WGS) entry which is preliminary data.</text>
</comment>
<dbReference type="SUPFAM" id="SSF47895">
    <property type="entry name" value="Transducin (alpha subunit), insertion domain"/>
    <property type="match status" value="1"/>
</dbReference>
<feature type="compositionally biased region" description="Low complexity" evidence="16">
    <location>
        <begin position="112"/>
        <end position="126"/>
    </location>
</feature>
<dbReference type="Proteomes" id="UP000009131">
    <property type="component" value="Unassembled WGS sequence"/>
</dbReference>
<dbReference type="PRINTS" id="PR01241">
    <property type="entry name" value="GPROTEINAFNG"/>
</dbReference>
<comment type="catalytic activity">
    <reaction evidence="1">
        <text>a 1,2-diacyl-sn-glycero-3-phospho-(1D-myo-inositol) + ATP = a 1,2-diacyl-sn-glycero-3-phospho-(1D-myo-inositol 4-phosphate) + ADP + H(+)</text>
        <dbReference type="Rhea" id="RHEA:19877"/>
        <dbReference type="ChEBI" id="CHEBI:15378"/>
        <dbReference type="ChEBI" id="CHEBI:30616"/>
        <dbReference type="ChEBI" id="CHEBI:57880"/>
        <dbReference type="ChEBI" id="CHEBI:58178"/>
        <dbReference type="ChEBI" id="CHEBI:456216"/>
        <dbReference type="EC" id="2.7.1.67"/>
    </reaction>
</comment>
<protein>
    <recommendedName>
        <fullName evidence="3">1-phosphatidylinositol 4-kinase</fullName>
        <ecNumber evidence="3">2.7.1.67</ecNumber>
    </recommendedName>
</protein>
<accession>G7DWF2</accession>
<evidence type="ECO:0000256" key="13">
    <source>
        <dbReference type="ARBA" id="ARBA00023288"/>
    </source>
</evidence>
<dbReference type="GO" id="GO:0004430">
    <property type="term" value="F:1-phosphatidylinositol 4-kinase activity"/>
    <property type="evidence" value="ECO:0007669"/>
    <property type="project" value="UniProtKB-EC"/>
</dbReference>
<feature type="binding site" evidence="14">
    <location>
        <begin position="954"/>
        <end position="958"/>
    </location>
    <ligand>
        <name>GTP</name>
        <dbReference type="ChEBI" id="CHEBI:37565"/>
    </ligand>
</feature>
<dbReference type="AlphaFoldDB" id="G7DWF2"/>
<feature type="binding site" evidence="14">
    <location>
        <begin position="1023"/>
        <end position="1026"/>
    </location>
    <ligand>
        <name>GTP</name>
        <dbReference type="ChEBI" id="CHEBI:37565"/>
    </ligand>
</feature>
<dbReference type="PROSITE" id="PS50290">
    <property type="entry name" value="PI3_4_KINASE_3"/>
    <property type="match status" value="1"/>
</dbReference>
<dbReference type="GO" id="GO:0003924">
    <property type="term" value="F:GTPase activity"/>
    <property type="evidence" value="ECO:0007669"/>
    <property type="project" value="InterPro"/>
</dbReference>
<dbReference type="SMART" id="SM00146">
    <property type="entry name" value="PI3Kc"/>
    <property type="match status" value="1"/>
</dbReference>
<feature type="binding site" evidence="14">
    <location>
        <begin position="904"/>
        <end position="905"/>
    </location>
    <ligand>
        <name>GTP</name>
        <dbReference type="ChEBI" id="CHEBI:37565"/>
    </ligand>
</feature>
<feature type="binding site" evidence="14">
    <location>
        <begin position="929"/>
        <end position="935"/>
    </location>
    <ligand>
        <name>GTP</name>
        <dbReference type="ChEBI" id="CHEBI:37565"/>
    </ligand>
</feature>
<proteinExistence type="predicted"/>
<dbReference type="InterPro" id="IPR057754">
    <property type="entry name" value="PI4-kinase_beta/PIK1_cat"/>
</dbReference>
<dbReference type="Pfam" id="PF00503">
    <property type="entry name" value="G-alpha"/>
    <property type="match status" value="1"/>
</dbReference>
<dbReference type="PANTHER" id="PTHR10048">
    <property type="entry name" value="PHOSPHATIDYLINOSITOL KINASE"/>
    <property type="match status" value="1"/>
</dbReference>
<dbReference type="Gene3D" id="3.40.50.300">
    <property type="entry name" value="P-loop containing nucleotide triphosphate hydrolases"/>
    <property type="match status" value="1"/>
</dbReference>
<dbReference type="PROSITE" id="PS51882">
    <property type="entry name" value="G_ALPHA"/>
    <property type="match status" value="1"/>
</dbReference>
<keyword evidence="10 14" id="KW-0342">GTP-binding</keyword>
<evidence type="ECO:0000256" key="15">
    <source>
        <dbReference type="PIRSR" id="PIRSR601019-2"/>
    </source>
</evidence>
<evidence type="ECO:0000256" key="3">
    <source>
        <dbReference type="ARBA" id="ARBA00012169"/>
    </source>
</evidence>
<name>G7DWF2_MIXOS</name>
<dbReference type="CDD" id="cd05168">
    <property type="entry name" value="PI4Kc_III_beta"/>
    <property type="match status" value="1"/>
</dbReference>
<dbReference type="OrthoDB" id="10264149at2759"/>
<dbReference type="PANTHER" id="PTHR10048:SF22">
    <property type="entry name" value="PHOSPHATIDYLINOSITOL 4-KINASE BETA"/>
    <property type="match status" value="1"/>
</dbReference>
<organism evidence="18 19">
    <name type="scientific">Mixia osmundae (strain CBS 9802 / IAM 14324 / JCM 22182 / KY 12970)</name>
    <dbReference type="NCBI Taxonomy" id="764103"/>
    <lineage>
        <taxon>Eukaryota</taxon>
        <taxon>Fungi</taxon>
        <taxon>Dikarya</taxon>
        <taxon>Basidiomycota</taxon>
        <taxon>Pucciniomycotina</taxon>
        <taxon>Mixiomycetes</taxon>
        <taxon>Mixiales</taxon>
        <taxon>Mixiaceae</taxon>
        <taxon>Mixia</taxon>
    </lineage>
</organism>
<reference evidence="18 19" key="1">
    <citation type="journal article" date="2011" name="J. Gen. Appl. Microbiol.">
        <title>Draft genome sequencing of the enigmatic basidiomycete Mixia osmundae.</title>
        <authorList>
            <person name="Nishida H."/>
            <person name="Nagatsuka Y."/>
            <person name="Sugiyama J."/>
        </authorList>
    </citation>
    <scope>NUCLEOTIDE SEQUENCE [LARGE SCALE GENOMIC DNA]</scope>
    <source>
        <strain evidence="19">CBS 9802 / IAM 14324 / JCM 22182 / KY 12970</strain>
    </source>
</reference>
<dbReference type="FunCoup" id="G7DWF2">
    <property type="interactions" value="594"/>
</dbReference>
<evidence type="ECO:0000256" key="10">
    <source>
        <dbReference type="ARBA" id="ARBA00023134"/>
    </source>
</evidence>
<dbReference type="SMART" id="SM00275">
    <property type="entry name" value="G_alpha"/>
    <property type="match status" value="1"/>
</dbReference>
<dbReference type="Gene3D" id="1.10.1070.11">
    <property type="entry name" value="Phosphatidylinositol 3-/4-kinase, catalytic domain"/>
    <property type="match status" value="1"/>
</dbReference>
<reference evidence="18 19" key="2">
    <citation type="journal article" date="2012" name="Open Biol.">
        <title>Characteristics of nucleosomes and linker DNA regions on the genome of the basidiomycete Mixia osmundae revealed by mono- and dinucleosome mapping.</title>
        <authorList>
            <person name="Nishida H."/>
            <person name="Kondo S."/>
            <person name="Matsumoto T."/>
            <person name="Suzuki Y."/>
            <person name="Yoshikawa H."/>
            <person name="Taylor T.D."/>
            <person name="Sugiyama J."/>
        </authorList>
    </citation>
    <scope>NUCLEOTIDE SEQUENCE [LARGE SCALE GENOMIC DNA]</scope>
    <source>
        <strain evidence="19">CBS 9802 / IAM 14324 / JCM 22182 / KY 12970</strain>
    </source>
</reference>
<feature type="region of interest" description="Disordered" evidence="16">
    <location>
        <begin position="754"/>
        <end position="775"/>
    </location>
</feature>
<keyword evidence="13" id="KW-0449">Lipoprotein</keyword>
<dbReference type="GO" id="GO:0005525">
    <property type="term" value="F:GTP binding"/>
    <property type="evidence" value="ECO:0007669"/>
    <property type="project" value="UniProtKB-KW"/>
</dbReference>
<dbReference type="SUPFAM" id="SSF52540">
    <property type="entry name" value="P-loop containing nucleoside triphosphate hydrolases"/>
    <property type="match status" value="1"/>
</dbReference>
<dbReference type="GO" id="GO:0031683">
    <property type="term" value="F:G-protein beta/gamma-subunit complex binding"/>
    <property type="evidence" value="ECO:0007669"/>
    <property type="project" value="InterPro"/>
</dbReference>
<dbReference type="RefSeq" id="XP_014565859.1">
    <property type="nucleotide sequence ID" value="XM_014710373.1"/>
</dbReference>
<dbReference type="GO" id="GO:0005834">
    <property type="term" value="C:heterotrimeric G-protein complex"/>
    <property type="evidence" value="ECO:0007669"/>
    <property type="project" value="InterPro"/>
</dbReference>
<evidence type="ECO:0000256" key="16">
    <source>
        <dbReference type="SAM" id="MobiDB-lite"/>
    </source>
</evidence>
<dbReference type="GO" id="GO:0010255">
    <property type="term" value="P:glucose mediated signaling pathway"/>
    <property type="evidence" value="ECO:0007669"/>
    <property type="project" value="UniProtKB-ARBA"/>
</dbReference>
<keyword evidence="8" id="KW-0418">Kinase</keyword>
<evidence type="ECO:0000256" key="8">
    <source>
        <dbReference type="ARBA" id="ARBA00022777"/>
    </source>
</evidence>
<dbReference type="Gene3D" id="1.10.400.10">
    <property type="entry name" value="GI Alpha 1, domain 2-like"/>
    <property type="match status" value="1"/>
</dbReference>
<dbReference type="EMBL" id="BABT02000050">
    <property type="protein sequence ID" value="GAA94912.1"/>
    <property type="molecule type" value="Genomic_DNA"/>
</dbReference>
<comment type="subunit">
    <text evidence="2">G proteins are composed of 3 units; alpha, beta and gamma. The alpha chain contains the guanine nucleotide binding site.</text>
</comment>
<keyword evidence="11" id="KW-0564">Palmitate</keyword>
<evidence type="ECO:0000256" key="9">
    <source>
        <dbReference type="ARBA" id="ARBA00022842"/>
    </source>
</evidence>
<evidence type="ECO:0000256" key="1">
    <source>
        <dbReference type="ARBA" id="ARBA00001686"/>
    </source>
</evidence>
<dbReference type="GO" id="GO:0007189">
    <property type="term" value="P:adenylate cyclase-activating G protein-coupled receptor signaling pathway"/>
    <property type="evidence" value="ECO:0007669"/>
    <property type="project" value="UniProtKB-ARBA"/>
</dbReference>
<dbReference type="InterPro" id="IPR011025">
    <property type="entry name" value="GproteinA_insert"/>
</dbReference>
<dbReference type="FunFam" id="1.10.1070.11:FF:000016">
    <property type="entry name" value="PIK1p Phosphatidylinositol 4-kinase"/>
    <property type="match status" value="1"/>
</dbReference>
<dbReference type="SUPFAM" id="SSF56112">
    <property type="entry name" value="Protein kinase-like (PK-like)"/>
    <property type="match status" value="1"/>
</dbReference>
<dbReference type="STRING" id="764103.G7DWF2"/>
<dbReference type="GO" id="GO:0005737">
    <property type="term" value="C:cytoplasm"/>
    <property type="evidence" value="ECO:0007669"/>
    <property type="project" value="TreeGrafter"/>
</dbReference>
<dbReference type="InterPro" id="IPR011009">
    <property type="entry name" value="Kinase-like_dom_sf"/>
</dbReference>
<dbReference type="InterPro" id="IPR036940">
    <property type="entry name" value="PI3/4_kinase_cat_sf"/>
</dbReference>
<evidence type="ECO:0000256" key="5">
    <source>
        <dbReference type="ARBA" id="ARBA00022707"/>
    </source>
</evidence>
<evidence type="ECO:0000256" key="11">
    <source>
        <dbReference type="ARBA" id="ARBA00023139"/>
    </source>
</evidence>
<evidence type="ECO:0000256" key="6">
    <source>
        <dbReference type="ARBA" id="ARBA00022723"/>
    </source>
</evidence>
<feature type="binding site" evidence="15">
    <location>
        <position position="935"/>
    </location>
    <ligand>
        <name>Mg(2+)</name>
        <dbReference type="ChEBI" id="CHEBI:18420"/>
    </ligand>
</feature>
<keyword evidence="4" id="KW-0808">Transferase</keyword>
<dbReference type="InterPro" id="IPR000403">
    <property type="entry name" value="PI3/4_kinase_cat_dom"/>
</dbReference>
<keyword evidence="12" id="KW-0807">Transducer</keyword>
<keyword evidence="9 15" id="KW-0460">Magnesium</keyword>
<evidence type="ECO:0000256" key="7">
    <source>
        <dbReference type="ARBA" id="ARBA00022741"/>
    </source>
</evidence>
<feature type="binding site" evidence="15">
    <location>
        <position position="800"/>
    </location>
    <ligand>
        <name>Mg(2+)</name>
        <dbReference type="ChEBI" id="CHEBI:18420"/>
    </ligand>
</feature>
<dbReference type="eggNOG" id="KOG0903">
    <property type="taxonomic scope" value="Eukaryota"/>
</dbReference>
<dbReference type="EC" id="2.7.1.67" evidence="3"/>
<evidence type="ECO:0000259" key="17">
    <source>
        <dbReference type="PROSITE" id="PS50290"/>
    </source>
</evidence>
<dbReference type="PROSITE" id="PS00916">
    <property type="entry name" value="PI3_4_KINASE_2"/>
    <property type="match status" value="1"/>
</dbReference>
<dbReference type="InParanoid" id="G7DWF2"/>
<sequence length="1106" mass="122308">MPTDSHHTLFSAKIPKQTAHHRIIRISPSEAVVLNSADRAPFLLHVEILEDDLDFDPERRQNSEDLRRVLAEMSGTGFRYSRPFSSTSPYASSHVSLASDLNVADRFKPGVSPASNPYAPAASTSSPPVPPDDDLSTTNDEIDLVEQLYGETSLRQLEGEGDAFEATFQNRDEDERAWLQSDDVSPRRSTPLGSPNPSVPYAHSNAGIAALPDESPQVPPAGARRPNLSLTQSSRQNISLDQYAERMRMAAIMLAQLNASQHFGNAGAQGGGNLVSAGSILGAGLGLGSGIGGAVGAGLEAMRDKLPTFGKSTEVIGQASSGVKMSLDTTTAVSGHSGLADSMSSPASQPALLPSSPGKSSANGHIAARQRVLMPSEAAAIRDKIMSEMMALEEERMERMQSKGRHANEAWTTDADDIDVIRIAVNKEDPSGAMLSESWAQKKSRIRKASPYGHLAKWNVLSVIIKTGADLRQEQLAVQLIQEFGRIWREEKTASWVRYFRILVTSEGTGLIETIKDSVSVHSIKKDAYARAQSLEATSMQSYTLYDHFLQTYGPPSSSAFKKAQTAFATSLASYCIICYLLQIKDRHNGNILIDREGHLIHIDFGFMLSNSPGQIGFEMAPFKLTQDYIEILDGYGSDAFEAYKRMMKACFRTVRKHAERIITLVELMQKESKLPCYSLGDQTAARLRERFQLGLSQVQADEYVERLVVSSAASVFTRLYDTYQNQSQDADSHIIARAHPSMGACLSSDKAAANGGDVGKKQSRQPSSAQIDKKIAGDSTNYRKECKILLLGSGESGKSTIVKQMKIINQGGYTRDELLLFRMTIYKNVLDSAQGIVMALRKFKMDPVEPANRVYADKILDYRCELDPSSPLPAEIMRAIQSLWRDSIIPSVLDRSSEFYLMDSASYFFDEVERIGETDYVPSEADVLRCRTKTTGISETKFTSGQLSIHMFDVGGQRSERKKWIHCFEEVTSIIFCVALSEYDQVLLEESGQNRMAESLVLFESVINSRWFLRTSVILFLNKIDLFKIKLPRVPLEKYFPEYTGGADVNKAAKYILWRFTQLNRARLSIYPHLTQATDTSNIRLVFAAAKETILHNALRDSGIL</sequence>
<evidence type="ECO:0000313" key="18">
    <source>
        <dbReference type="EMBL" id="GAA94912.1"/>
    </source>
</evidence>
<gene>
    <name evidence="18" type="primary">Mo01567</name>
    <name evidence="18" type="ORF">E5Q_01567</name>
</gene>
<keyword evidence="7 14" id="KW-0547">Nucleotide-binding</keyword>
<dbReference type="GO" id="GO:0046872">
    <property type="term" value="F:metal ion binding"/>
    <property type="evidence" value="ECO:0007669"/>
    <property type="project" value="UniProtKB-KW"/>
</dbReference>
<dbReference type="PRINTS" id="PR00318">
    <property type="entry name" value="GPROTEINA"/>
</dbReference>
<dbReference type="FunFam" id="3.40.50.300:FF:000181">
    <property type="entry name" value="Guanine nucleotide-binding protein subunit alpha"/>
    <property type="match status" value="1"/>
</dbReference>
<dbReference type="eggNOG" id="KOG0082">
    <property type="taxonomic scope" value="Eukaryota"/>
</dbReference>
<dbReference type="HOGENOM" id="CLU_282424_0_0_1"/>